<accession>A0A1W1BRX5</accession>
<name>A0A1W1BRX5_9ZZZZ</name>
<organism evidence="1">
    <name type="scientific">hydrothermal vent metagenome</name>
    <dbReference type="NCBI Taxonomy" id="652676"/>
    <lineage>
        <taxon>unclassified sequences</taxon>
        <taxon>metagenomes</taxon>
        <taxon>ecological metagenomes</taxon>
    </lineage>
</organism>
<dbReference type="EMBL" id="FPHI01000012">
    <property type="protein sequence ID" value="SFV56273.1"/>
    <property type="molecule type" value="Genomic_DNA"/>
</dbReference>
<reference evidence="1" key="1">
    <citation type="submission" date="2016-10" db="EMBL/GenBank/DDBJ databases">
        <authorList>
            <person name="de Groot N.N."/>
        </authorList>
    </citation>
    <scope>NUCLEOTIDE SEQUENCE</scope>
</reference>
<proteinExistence type="predicted"/>
<gene>
    <name evidence="1" type="ORF">MNB_SV-3-175</name>
</gene>
<sequence>MNWKRYKNEFIVVFTLVLMLSGLLYKYQKVSTQTMGTSQIKTTLSELKEVIALQDVWGDKKINKKVDKLKTHISTSKLKWQKKGRKITATFSTLNASELNRVVSKILNLAVEIQTLKIKKVGSSYTMEFKCKW</sequence>
<dbReference type="AlphaFoldDB" id="A0A1W1BRX5"/>
<evidence type="ECO:0000313" key="1">
    <source>
        <dbReference type="EMBL" id="SFV56273.1"/>
    </source>
</evidence>
<protein>
    <submittedName>
        <fullName evidence="1">Uncharacterized protein</fullName>
    </submittedName>
</protein>